<dbReference type="OrthoDB" id="10058156at2759"/>
<dbReference type="Gene3D" id="3.30.70.270">
    <property type="match status" value="1"/>
</dbReference>
<dbReference type="SUPFAM" id="SSF56672">
    <property type="entry name" value="DNA/RNA polymerases"/>
    <property type="match status" value="1"/>
</dbReference>
<accession>A0A4C1TF54</accession>
<dbReference type="Gene3D" id="3.10.10.10">
    <property type="entry name" value="HIV Type 1 Reverse Transcriptase, subunit A, domain 1"/>
    <property type="match status" value="1"/>
</dbReference>
<sequence>MLAGECIMAAGPRLIAFALKDKVIQEIDRLLELGILKPVNYSDFASPIVPVLKNNGSIRLCADCSVSFNKVLMIEKYPLPTVQGLFSKLHGGEQFTKLDLSMAYNQFELEEDCQNFYNVGLSTGAPTDGPGAVLTQVGSDDRERPVSYKFSAGLQL</sequence>
<reference evidence="1 2" key="1">
    <citation type="journal article" date="2019" name="Commun. Biol.">
        <title>The bagworm genome reveals a unique fibroin gene that provides high tensile strength.</title>
        <authorList>
            <person name="Kono N."/>
            <person name="Nakamura H."/>
            <person name="Ohtoshi R."/>
            <person name="Tomita M."/>
            <person name="Numata K."/>
            <person name="Arakawa K."/>
        </authorList>
    </citation>
    <scope>NUCLEOTIDE SEQUENCE [LARGE SCALE GENOMIC DNA]</scope>
</reference>
<dbReference type="GO" id="GO:0071897">
    <property type="term" value="P:DNA biosynthetic process"/>
    <property type="evidence" value="ECO:0007669"/>
    <property type="project" value="UniProtKB-ARBA"/>
</dbReference>
<organism evidence="1 2">
    <name type="scientific">Eumeta variegata</name>
    <name type="common">Bagworm moth</name>
    <name type="synonym">Eumeta japonica</name>
    <dbReference type="NCBI Taxonomy" id="151549"/>
    <lineage>
        <taxon>Eukaryota</taxon>
        <taxon>Metazoa</taxon>
        <taxon>Ecdysozoa</taxon>
        <taxon>Arthropoda</taxon>
        <taxon>Hexapoda</taxon>
        <taxon>Insecta</taxon>
        <taxon>Pterygota</taxon>
        <taxon>Neoptera</taxon>
        <taxon>Endopterygota</taxon>
        <taxon>Lepidoptera</taxon>
        <taxon>Glossata</taxon>
        <taxon>Ditrysia</taxon>
        <taxon>Tineoidea</taxon>
        <taxon>Psychidae</taxon>
        <taxon>Oiketicinae</taxon>
        <taxon>Eumeta</taxon>
    </lineage>
</organism>
<dbReference type="Proteomes" id="UP000299102">
    <property type="component" value="Unassembled WGS sequence"/>
</dbReference>
<gene>
    <name evidence="1" type="ORF">EVAR_74102_1</name>
</gene>
<evidence type="ECO:0000313" key="2">
    <source>
        <dbReference type="Proteomes" id="UP000299102"/>
    </source>
</evidence>
<evidence type="ECO:0000313" key="1">
    <source>
        <dbReference type="EMBL" id="GBP12725.1"/>
    </source>
</evidence>
<dbReference type="EMBL" id="BGZK01005144">
    <property type="protein sequence ID" value="GBP12725.1"/>
    <property type="molecule type" value="Genomic_DNA"/>
</dbReference>
<dbReference type="PANTHER" id="PTHR37984:SF5">
    <property type="entry name" value="PROTEIN NYNRIN-LIKE"/>
    <property type="match status" value="1"/>
</dbReference>
<comment type="caution">
    <text evidence="1">The sequence shown here is derived from an EMBL/GenBank/DDBJ whole genome shotgun (WGS) entry which is preliminary data.</text>
</comment>
<dbReference type="InterPro" id="IPR050951">
    <property type="entry name" value="Retrovirus_Pol_polyprotein"/>
</dbReference>
<name>A0A4C1TF54_EUMVA</name>
<proteinExistence type="predicted"/>
<dbReference type="AlphaFoldDB" id="A0A4C1TF54"/>
<dbReference type="InterPro" id="IPR043502">
    <property type="entry name" value="DNA/RNA_pol_sf"/>
</dbReference>
<dbReference type="STRING" id="151549.A0A4C1TF54"/>
<dbReference type="PANTHER" id="PTHR37984">
    <property type="entry name" value="PROTEIN CBG26694"/>
    <property type="match status" value="1"/>
</dbReference>
<protein>
    <submittedName>
        <fullName evidence="1">Uncharacterized protein K02A2.6</fullName>
    </submittedName>
</protein>
<keyword evidence="2" id="KW-1185">Reference proteome</keyword>
<dbReference type="InterPro" id="IPR043128">
    <property type="entry name" value="Rev_trsase/Diguanyl_cyclase"/>
</dbReference>